<keyword evidence="2" id="KW-1185">Reference proteome</keyword>
<dbReference type="KEGG" id="cgy:CGLY_11670"/>
<dbReference type="HOGENOM" id="CLU_2583777_0_0_11"/>
<dbReference type="EMBL" id="CP006842">
    <property type="protein sequence ID" value="AHW64779.1"/>
    <property type="molecule type" value="Genomic_DNA"/>
</dbReference>
<dbReference type="RefSeq" id="WP_052540127.1">
    <property type="nucleotide sequence ID" value="NZ_CP006842.1"/>
</dbReference>
<dbReference type="STRING" id="1404245.CGLY_11670"/>
<dbReference type="Proteomes" id="UP000023703">
    <property type="component" value="Chromosome"/>
</dbReference>
<evidence type="ECO:0000313" key="2">
    <source>
        <dbReference type="Proteomes" id="UP000023703"/>
    </source>
</evidence>
<gene>
    <name evidence="1" type="ORF">CGLY_11670</name>
</gene>
<reference evidence="1 2" key="1">
    <citation type="journal article" date="2015" name="Int. J. Syst. Evol. Microbiol.">
        <title>Revisiting Corynebacterium glyciniphilum (ex Kubota et al., 1972) sp. nov., nom. rev., isolated from putrefied banana.</title>
        <authorList>
            <person name="Al-Dilaimi A."/>
            <person name="Bednarz H."/>
            <person name="Lomker A."/>
            <person name="Niehaus K."/>
            <person name="Kalinowski J."/>
            <person name="Ruckert C."/>
        </authorList>
    </citation>
    <scope>NUCLEOTIDE SEQUENCE [LARGE SCALE GENOMIC DNA]</scope>
    <source>
        <strain evidence="1">AJ 3170</strain>
    </source>
</reference>
<protein>
    <submittedName>
        <fullName evidence="1">Uncharacterized protein</fullName>
    </submittedName>
</protein>
<evidence type="ECO:0000313" key="1">
    <source>
        <dbReference type="EMBL" id="AHW64779.1"/>
    </source>
</evidence>
<dbReference type="AlphaFoldDB" id="X5DU50"/>
<proteinExistence type="predicted"/>
<dbReference type="eggNOG" id="ENOG5031JXY">
    <property type="taxonomic scope" value="Bacteria"/>
</dbReference>
<organism evidence="1 2">
    <name type="scientific">Corynebacterium glyciniphilum AJ 3170</name>
    <dbReference type="NCBI Taxonomy" id="1404245"/>
    <lineage>
        <taxon>Bacteria</taxon>
        <taxon>Bacillati</taxon>
        <taxon>Actinomycetota</taxon>
        <taxon>Actinomycetes</taxon>
        <taxon>Mycobacteriales</taxon>
        <taxon>Corynebacteriaceae</taxon>
        <taxon>Corynebacterium</taxon>
    </lineage>
</organism>
<name>X5DU50_9CORY</name>
<accession>X5DU50</accession>
<sequence>MGAIIELLPLLGELKEILAGVLGGDFDMLSTEGSLAGDGSAADAGGSIVGSVIGSLGGEDLVDMIPGDLGEALGSIANAG</sequence>